<proteinExistence type="predicted"/>
<evidence type="ECO:0000313" key="2">
    <source>
        <dbReference type="EMBL" id="HAR52308.1"/>
    </source>
</evidence>
<feature type="non-terminal residue" evidence="2">
    <location>
        <position position="1"/>
    </location>
</feature>
<name>A0A348WCP6_9RHOB</name>
<sequence>LGAFLILIAAAGLVLLVLSSDVISESPALLATPFLGLYGASLILASRNVREIRVTDQHIQFLPVGNILALDEIVTIKSSPAGSVPKRIELVLRSDRRNYVPGALWQWGQACALNVVGCDSNALLATLEERLPTAQAA</sequence>
<dbReference type="AlphaFoldDB" id="A0A348WCP6"/>
<keyword evidence="1" id="KW-1133">Transmembrane helix</keyword>
<keyword evidence="1" id="KW-0812">Transmembrane</keyword>
<accession>A0A348WCP6</accession>
<protein>
    <recommendedName>
        <fullName evidence="4">DUF304 domain-containing protein</fullName>
    </recommendedName>
</protein>
<keyword evidence="1" id="KW-0472">Membrane</keyword>
<evidence type="ECO:0000313" key="3">
    <source>
        <dbReference type="Proteomes" id="UP000264719"/>
    </source>
</evidence>
<evidence type="ECO:0008006" key="4">
    <source>
        <dbReference type="Google" id="ProtNLM"/>
    </source>
</evidence>
<reference evidence="2 3" key="1">
    <citation type="journal article" date="2018" name="Nat. Biotechnol.">
        <title>A standardized bacterial taxonomy based on genome phylogeny substantially revises the tree of life.</title>
        <authorList>
            <person name="Parks D.H."/>
            <person name="Chuvochina M."/>
            <person name="Waite D.W."/>
            <person name="Rinke C."/>
            <person name="Skarshewski A."/>
            <person name="Chaumeil P.A."/>
            <person name="Hugenholtz P."/>
        </authorList>
    </citation>
    <scope>NUCLEOTIDE SEQUENCE [LARGE SCALE GENOMIC DNA]</scope>
    <source>
        <strain evidence="2">UBA9169</strain>
    </source>
</reference>
<dbReference type="Proteomes" id="UP000264719">
    <property type="component" value="Unassembled WGS sequence"/>
</dbReference>
<evidence type="ECO:0000256" key="1">
    <source>
        <dbReference type="SAM" id="Phobius"/>
    </source>
</evidence>
<feature type="transmembrane region" description="Helical" evidence="1">
    <location>
        <begin position="29"/>
        <end position="45"/>
    </location>
</feature>
<dbReference type="EMBL" id="DMVW01000099">
    <property type="protein sequence ID" value="HAR52308.1"/>
    <property type="molecule type" value="Genomic_DNA"/>
</dbReference>
<comment type="caution">
    <text evidence="2">The sequence shown here is derived from an EMBL/GenBank/DDBJ whole genome shotgun (WGS) entry which is preliminary data.</text>
</comment>
<gene>
    <name evidence="2" type="ORF">DCS45_10610</name>
</gene>
<organism evidence="2 3">
    <name type="scientific">Roseovarius nubinhibens</name>
    <dbReference type="NCBI Taxonomy" id="314263"/>
    <lineage>
        <taxon>Bacteria</taxon>
        <taxon>Pseudomonadati</taxon>
        <taxon>Pseudomonadota</taxon>
        <taxon>Alphaproteobacteria</taxon>
        <taxon>Rhodobacterales</taxon>
        <taxon>Roseobacteraceae</taxon>
        <taxon>Roseovarius</taxon>
    </lineage>
</organism>